<gene>
    <name evidence="1" type="ORF">S12H4_38486</name>
</gene>
<reference evidence="1" key="1">
    <citation type="journal article" date="2014" name="Front. Microbiol.">
        <title>High frequency of phylogenetically diverse reductive dehalogenase-homologous genes in deep subseafloor sedimentary metagenomes.</title>
        <authorList>
            <person name="Kawai M."/>
            <person name="Futagami T."/>
            <person name="Toyoda A."/>
            <person name="Takaki Y."/>
            <person name="Nishi S."/>
            <person name="Hori S."/>
            <person name="Arai W."/>
            <person name="Tsubouchi T."/>
            <person name="Morono Y."/>
            <person name="Uchiyama I."/>
            <person name="Ito T."/>
            <person name="Fujiyama A."/>
            <person name="Inagaki F."/>
            <person name="Takami H."/>
        </authorList>
    </citation>
    <scope>NUCLEOTIDE SEQUENCE</scope>
    <source>
        <strain evidence="1">Expedition CK06-06</strain>
    </source>
</reference>
<protein>
    <submittedName>
        <fullName evidence="1">Uncharacterized protein</fullName>
    </submittedName>
</protein>
<sequence length="109" mass="12081">MTEPGETRIWNVSFYSDREATVPIDTIDLGEVWDSDTTEGVIYMRNDEPHYAYEITINAREPEVTAEGPSELAPGEVAPLKVRWAPRLGGMLSLKSGLGVCAVLVMRIQ</sequence>
<proteinExistence type="predicted"/>
<dbReference type="AlphaFoldDB" id="X1TML5"/>
<accession>X1TML5</accession>
<name>X1TML5_9ZZZZ</name>
<organism evidence="1">
    <name type="scientific">marine sediment metagenome</name>
    <dbReference type="NCBI Taxonomy" id="412755"/>
    <lineage>
        <taxon>unclassified sequences</taxon>
        <taxon>metagenomes</taxon>
        <taxon>ecological metagenomes</taxon>
    </lineage>
</organism>
<comment type="caution">
    <text evidence="1">The sequence shown here is derived from an EMBL/GenBank/DDBJ whole genome shotgun (WGS) entry which is preliminary data.</text>
</comment>
<dbReference type="EMBL" id="BARW01023171">
    <property type="protein sequence ID" value="GAI92606.1"/>
    <property type="molecule type" value="Genomic_DNA"/>
</dbReference>
<evidence type="ECO:0000313" key="1">
    <source>
        <dbReference type="EMBL" id="GAI92606.1"/>
    </source>
</evidence>